<name>A0A183AH41_9TREM</name>
<accession>A0A183AH41</accession>
<reference evidence="2 3" key="2">
    <citation type="submission" date="2018-11" db="EMBL/GenBank/DDBJ databases">
        <authorList>
            <consortium name="Pathogen Informatics"/>
        </authorList>
    </citation>
    <scope>NUCLEOTIDE SEQUENCE [LARGE SCALE GENOMIC DNA]</scope>
    <source>
        <strain evidence="2 3">Egypt</strain>
    </source>
</reference>
<keyword evidence="3" id="KW-1185">Reference proteome</keyword>
<organism evidence="4">
    <name type="scientific">Echinostoma caproni</name>
    <dbReference type="NCBI Taxonomy" id="27848"/>
    <lineage>
        <taxon>Eukaryota</taxon>
        <taxon>Metazoa</taxon>
        <taxon>Spiralia</taxon>
        <taxon>Lophotrochozoa</taxon>
        <taxon>Platyhelminthes</taxon>
        <taxon>Trematoda</taxon>
        <taxon>Digenea</taxon>
        <taxon>Plagiorchiida</taxon>
        <taxon>Echinostomata</taxon>
        <taxon>Echinostomatoidea</taxon>
        <taxon>Echinostomatidae</taxon>
        <taxon>Echinostoma</taxon>
    </lineage>
</organism>
<keyword evidence="1" id="KW-0732">Signal</keyword>
<proteinExistence type="predicted"/>
<dbReference type="Proteomes" id="UP000272942">
    <property type="component" value="Unassembled WGS sequence"/>
</dbReference>
<evidence type="ECO:0000313" key="2">
    <source>
        <dbReference type="EMBL" id="VDP77892.1"/>
    </source>
</evidence>
<dbReference type="WBParaSite" id="ECPE_0000628901-mRNA-1">
    <property type="protein sequence ID" value="ECPE_0000628901-mRNA-1"/>
    <property type="gene ID" value="ECPE_0000628901"/>
</dbReference>
<feature type="signal peptide" evidence="1">
    <location>
        <begin position="1"/>
        <end position="22"/>
    </location>
</feature>
<dbReference type="AlphaFoldDB" id="A0A183AH41"/>
<evidence type="ECO:0000256" key="1">
    <source>
        <dbReference type="SAM" id="SignalP"/>
    </source>
</evidence>
<protein>
    <submittedName>
        <fullName evidence="4">Ig-like domain-containing protein</fullName>
    </submittedName>
</protein>
<evidence type="ECO:0000313" key="3">
    <source>
        <dbReference type="Proteomes" id="UP000272942"/>
    </source>
</evidence>
<evidence type="ECO:0000313" key="4">
    <source>
        <dbReference type="WBParaSite" id="ECPE_0000628901-mRNA-1"/>
    </source>
</evidence>
<gene>
    <name evidence="2" type="ORF">ECPE_LOCUS6276</name>
</gene>
<dbReference type="EMBL" id="UZAN01043266">
    <property type="protein sequence ID" value="VDP77892.1"/>
    <property type="molecule type" value="Genomic_DNA"/>
</dbReference>
<reference evidence="4" key="1">
    <citation type="submission" date="2016-06" db="UniProtKB">
        <authorList>
            <consortium name="WormBaseParasite"/>
        </authorList>
    </citation>
    <scope>IDENTIFICATION</scope>
</reference>
<sequence>MRFPCITVLIAIDLGLYNSIIASSLAAEVHLVECPQSWEQLYVIYGMPFHQDLNELQFLPAPRQEHHIWVEQAAGELTLPCWSALRWLRIPQPQDRFVIPFKRHWYIGQGDVKDLMTISFKRVLNDTGQRPIGSKIVLKFAPPTPVKVFSSVCIDRPQPHHWKVSVPLQLTVIITVQRNTVKRTSLVAIKLIMHAGPVSSVNYKVDQFTGSLLLNTTVIEQNKHFIFTCVLSSTRPTLSGLVESHEIIIHYSKLDSRDRGEIFSGCSQKDIPVYSRYDKDSDEEIIQEVDEIDGRLVAYFAIQGWCSSLENVEVFGPFVLKVHFTVPLNLSTYHSRTHTTLMILWNPSVQIVLDHLG</sequence>
<feature type="chain" id="PRO_5043138043" evidence="1">
    <location>
        <begin position="23"/>
        <end position="357"/>
    </location>
</feature>